<feature type="domain" description="Thiamine pyrophosphate enzyme central" evidence="7">
    <location>
        <begin position="193"/>
        <end position="328"/>
    </location>
</feature>
<dbReference type="GO" id="GO:0009099">
    <property type="term" value="P:L-valine biosynthetic process"/>
    <property type="evidence" value="ECO:0007669"/>
    <property type="project" value="TreeGrafter"/>
</dbReference>
<evidence type="ECO:0000259" key="8">
    <source>
        <dbReference type="Pfam" id="PF02775"/>
    </source>
</evidence>
<dbReference type="PANTHER" id="PTHR18968:SF166">
    <property type="entry name" value="2-HYDROXYACYL-COA LYASE 2"/>
    <property type="match status" value="1"/>
</dbReference>
<dbReference type="SUPFAM" id="SSF52467">
    <property type="entry name" value="DHS-like NAD/FAD-binding domain"/>
    <property type="match status" value="1"/>
</dbReference>
<dbReference type="InterPro" id="IPR012000">
    <property type="entry name" value="Thiamin_PyroP_enz_cen_dom"/>
</dbReference>
<dbReference type="PANTHER" id="PTHR18968">
    <property type="entry name" value="THIAMINE PYROPHOSPHATE ENZYMES"/>
    <property type="match status" value="1"/>
</dbReference>
<dbReference type="InterPro" id="IPR029061">
    <property type="entry name" value="THDP-binding"/>
</dbReference>
<dbReference type="GO" id="GO:0000287">
    <property type="term" value="F:magnesium ion binding"/>
    <property type="evidence" value="ECO:0007669"/>
    <property type="project" value="InterPro"/>
</dbReference>
<dbReference type="EMBL" id="JAEACQ010000187">
    <property type="protein sequence ID" value="MBL7628444.1"/>
    <property type="molecule type" value="Genomic_DNA"/>
</dbReference>
<feature type="domain" description="Thiamine pyrophosphate enzyme N-terminal TPP-binding" evidence="9">
    <location>
        <begin position="5"/>
        <end position="120"/>
    </location>
</feature>
<evidence type="ECO:0000256" key="1">
    <source>
        <dbReference type="ARBA" id="ARBA00001946"/>
    </source>
</evidence>
<dbReference type="InterPro" id="IPR012001">
    <property type="entry name" value="Thiamin_PyroP_enz_TPP-bd_dom"/>
</dbReference>
<evidence type="ECO:0000259" key="9">
    <source>
        <dbReference type="Pfam" id="PF02776"/>
    </source>
</evidence>
<dbReference type="InterPro" id="IPR000399">
    <property type="entry name" value="TPP-bd_CS"/>
</dbReference>
<dbReference type="InterPro" id="IPR011766">
    <property type="entry name" value="TPP_enzyme_TPP-bd"/>
</dbReference>
<keyword evidence="11" id="KW-1185">Reference proteome</keyword>
<evidence type="ECO:0000256" key="2">
    <source>
        <dbReference type="ARBA" id="ARBA00001964"/>
    </source>
</evidence>
<comment type="cofactor">
    <cofactor evidence="1">
        <name>Mg(2+)</name>
        <dbReference type="ChEBI" id="CHEBI:18420"/>
    </cofactor>
</comment>
<dbReference type="GO" id="GO:0009097">
    <property type="term" value="P:isoleucine biosynthetic process"/>
    <property type="evidence" value="ECO:0007669"/>
    <property type="project" value="TreeGrafter"/>
</dbReference>
<dbReference type="GO" id="GO:0003984">
    <property type="term" value="F:acetolactate synthase activity"/>
    <property type="evidence" value="ECO:0007669"/>
    <property type="project" value="TreeGrafter"/>
</dbReference>
<sequence length="574" mass="59751">MGMITGGELVARTLVDLGVTHAFGVHGGHLDPLLTALDRLGVTLVDTRHEAAAGNAAEGYARATGGLGVAFATSGPGFTNAYAALANAFIDRIPVLLLTSSPPLREAELNVLQGGLDQVAAARTVAKWAHRATTAARLPDLVALAVRHATTGVPGPAVLDIPIDVMYRQIDEAVATKPSLTMPTPPAPARAAVRRMVELLRASRRPVFILGGGAALSPGTRPALEALLDRVRFPVVTTSWGHGQLSPGHPCALGGSGALAALPFLAERPDLFVLLGARRGISLGARTGSMIPPGTPVIHVDVDGVEPGRVGEVELSVVADVGETIHALATVADELPGWDAWNAATRAAVGAHAMMFADAPTVTPSGRLHPYHVARELTGALEDDAVVVFDGGETAGWISFFARAHRPRSWFGLGMMGGLGVGQGFAIGAQCARPGAQVVLVTGDGGVGFHLQEFDTMARHQLPVTTVVYNNLSWGMSLHGQQAIYGEKTSVAVELPDTRYDHIAAAMGLHAERVTDLDQVGPALRRARESGRSACLDVTIAPDVIHPMMAPLTADLPDGAIRVPYYEAIPAGEG</sequence>
<protein>
    <submittedName>
        <fullName evidence="10">Thiamine pyrophosphate-binding protein</fullName>
    </submittedName>
</protein>
<reference evidence="10" key="1">
    <citation type="submission" date="2020-12" db="EMBL/GenBank/DDBJ databases">
        <title>Genomic characterization of non-nitrogen-fixing Frankia strains.</title>
        <authorList>
            <person name="Carlos-Shanley C."/>
            <person name="Guerra T."/>
            <person name="Hahn D."/>
        </authorList>
    </citation>
    <scope>NUCLEOTIDE SEQUENCE</scope>
    <source>
        <strain evidence="10">CN6</strain>
    </source>
</reference>
<keyword evidence="4" id="KW-0479">Metal-binding</keyword>
<dbReference type="Proteomes" id="UP000604475">
    <property type="component" value="Unassembled WGS sequence"/>
</dbReference>
<dbReference type="Gene3D" id="3.40.50.1220">
    <property type="entry name" value="TPP-binding domain"/>
    <property type="match status" value="1"/>
</dbReference>
<evidence type="ECO:0000256" key="4">
    <source>
        <dbReference type="ARBA" id="ARBA00022723"/>
    </source>
</evidence>
<evidence type="ECO:0000256" key="5">
    <source>
        <dbReference type="ARBA" id="ARBA00023052"/>
    </source>
</evidence>
<dbReference type="CDD" id="cd02004">
    <property type="entry name" value="TPP_BZL_OCoD_HPCL"/>
    <property type="match status" value="1"/>
</dbReference>
<dbReference type="InterPro" id="IPR045229">
    <property type="entry name" value="TPP_enz"/>
</dbReference>
<dbReference type="SUPFAM" id="SSF52518">
    <property type="entry name" value="Thiamin diphosphate-binding fold (THDP-binding)"/>
    <property type="match status" value="2"/>
</dbReference>
<evidence type="ECO:0000256" key="6">
    <source>
        <dbReference type="RuleBase" id="RU362132"/>
    </source>
</evidence>
<comment type="caution">
    <text evidence="10">The sequence shown here is derived from an EMBL/GenBank/DDBJ whole genome shotgun (WGS) entry which is preliminary data.</text>
</comment>
<dbReference type="Pfam" id="PF02775">
    <property type="entry name" value="TPP_enzyme_C"/>
    <property type="match status" value="1"/>
</dbReference>
<dbReference type="GO" id="GO:0005948">
    <property type="term" value="C:acetolactate synthase complex"/>
    <property type="evidence" value="ECO:0007669"/>
    <property type="project" value="TreeGrafter"/>
</dbReference>
<evidence type="ECO:0000313" key="11">
    <source>
        <dbReference type="Proteomes" id="UP000604475"/>
    </source>
</evidence>
<dbReference type="AlphaFoldDB" id="A0A937RGH9"/>
<proteinExistence type="inferred from homology"/>
<comment type="similarity">
    <text evidence="3 6">Belongs to the TPP enzyme family.</text>
</comment>
<evidence type="ECO:0000313" key="10">
    <source>
        <dbReference type="EMBL" id="MBL7628444.1"/>
    </source>
</evidence>
<dbReference type="InterPro" id="IPR029035">
    <property type="entry name" value="DHS-like_NAD/FAD-binding_dom"/>
</dbReference>
<feature type="domain" description="Thiamine pyrophosphate enzyme TPP-binding" evidence="8">
    <location>
        <begin position="390"/>
        <end position="538"/>
    </location>
</feature>
<dbReference type="GO" id="GO:0030976">
    <property type="term" value="F:thiamine pyrophosphate binding"/>
    <property type="evidence" value="ECO:0007669"/>
    <property type="project" value="InterPro"/>
</dbReference>
<evidence type="ECO:0000259" key="7">
    <source>
        <dbReference type="Pfam" id="PF00205"/>
    </source>
</evidence>
<gene>
    <name evidence="10" type="ORF">I7412_15045</name>
</gene>
<evidence type="ECO:0000256" key="3">
    <source>
        <dbReference type="ARBA" id="ARBA00007812"/>
    </source>
</evidence>
<comment type="cofactor">
    <cofactor evidence="2">
        <name>thiamine diphosphate</name>
        <dbReference type="ChEBI" id="CHEBI:58937"/>
    </cofactor>
</comment>
<keyword evidence="5 6" id="KW-0786">Thiamine pyrophosphate</keyword>
<name>A0A937RGH9_9ACTN</name>
<dbReference type="CDD" id="cd07035">
    <property type="entry name" value="TPP_PYR_POX_like"/>
    <property type="match status" value="1"/>
</dbReference>
<dbReference type="GO" id="GO:0050660">
    <property type="term" value="F:flavin adenine dinucleotide binding"/>
    <property type="evidence" value="ECO:0007669"/>
    <property type="project" value="TreeGrafter"/>
</dbReference>
<accession>A0A937RGH9</accession>
<dbReference type="Pfam" id="PF00205">
    <property type="entry name" value="TPP_enzyme_M"/>
    <property type="match status" value="1"/>
</dbReference>
<organism evidence="10 11">
    <name type="scientific">Frankia nepalensis</name>
    <dbReference type="NCBI Taxonomy" id="1836974"/>
    <lineage>
        <taxon>Bacteria</taxon>
        <taxon>Bacillati</taxon>
        <taxon>Actinomycetota</taxon>
        <taxon>Actinomycetes</taxon>
        <taxon>Frankiales</taxon>
        <taxon>Frankiaceae</taxon>
        <taxon>Frankia</taxon>
    </lineage>
</organism>
<dbReference type="Gene3D" id="3.40.50.970">
    <property type="match status" value="2"/>
</dbReference>
<dbReference type="PROSITE" id="PS00187">
    <property type="entry name" value="TPP_ENZYMES"/>
    <property type="match status" value="1"/>
</dbReference>
<dbReference type="FunFam" id="3.40.50.970:FF:000007">
    <property type="entry name" value="Acetolactate synthase"/>
    <property type="match status" value="1"/>
</dbReference>
<dbReference type="Pfam" id="PF02776">
    <property type="entry name" value="TPP_enzyme_N"/>
    <property type="match status" value="1"/>
</dbReference>